<name>A0A516PYJ8_9ACTN</name>
<dbReference type="Gene3D" id="3.20.20.140">
    <property type="entry name" value="Metal-dependent hydrolases"/>
    <property type="match status" value="1"/>
</dbReference>
<gene>
    <name evidence="3" type="ORF">FOE78_10360</name>
</gene>
<keyword evidence="4" id="KW-1185">Reference proteome</keyword>
<protein>
    <submittedName>
        <fullName evidence="3">Amidohydrolase</fullName>
    </submittedName>
</protein>
<dbReference type="AlphaFoldDB" id="A0A516PYJ8"/>
<accession>A0A516PYJ8</accession>
<dbReference type="KEGG" id="mik:FOE78_10360"/>
<dbReference type="Pfam" id="PF07969">
    <property type="entry name" value="Amidohydro_3"/>
    <property type="match status" value="1"/>
</dbReference>
<organism evidence="3 4">
    <name type="scientific">Microlunatus elymi</name>
    <dbReference type="NCBI Taxonomy" id="2596828"/>
    <lineage>
        <taxon>Bacteria</taxon>
        <taxon>Bacillati</taxon>
        <taxon>Actinomycetota</taxon>
        <taxon>Actinomycetes</taxon>
        <taxon>Propionibacteriales</taxon>
        <taxon>Propionibacteriaceae</taxon>
        <taxon>Microlunatus</taxon>
    </lineage>
</organism>
<proteinExistence type="predicted"/>
<dbReference type="Gene3D" id="2.30.40.10">
    <property type="entry name" value="Urease, subunit C, domain 1"/>
    <property type="match status" value="1"/>
</dbReference>
<dbReference type="PANTHER" id="PTHR43135">
    <property type="entry name" value="ALPHA-D-RIBOSE 1-METHYLPHOSPHONATE 5-TRIPHOSPHATE DIPHOSPHATASE"/>
    <property type="match status" value="1"/>
</dbReference>
<evidence type="ECO:0000259" key="2">
    <source>
        <dbReference type="Pfam" id="PF07969"/>
    </source>
</evidence>
<sequence>MINNSGATVAKASRRRDARPAVQGDDRLGESVAIVGGRVVPVNGPAVDGGRVLIKDGKIAAVGTSVKIGADTTVIDATGKWVLPGFLESHGHVGVHEEGNGWAGNDTNEMTDPVGARFRALDAINPADEGFRDALSGGVTSVVIKPGSGNPIGGQTVAVKTWGRIVDEMLIKQPVSVKSALGENPKRVYGDKKQTPSTRLGVASVIRDAFIATQDYLVRREQAETDGKPFTRDSNYEILAEVLAGEVPWCQHTHRADDIATAIRLSEEFGYRLVINHGTEGHLIADVLAEKDIPVIIGPLFTSRSKVEVNQRHLRNPGLLAEAGVKIAITTDHPVVPINFLVYQAILSVKDGLDRDTALRALTINPAEMLGLDDRVGSLEVGKDGDVVIWSGDPLDIMSRAEQVIVDGRPVYEFDHDQGIGVTADPYTLLRRDVSAPDDAAARKSRRARR</sequence>
<feature type="region of interest" description="Disordered" evidence="1">
    <location>
        <begin position="1"/>
        <end position="25"/>
    </location>
</feature>
<evidence type="ECO:0000256" key="1">
    <source>
        <dbReference type="SAM" id="MobiDB-lite"/>
    </source>
</evidence>
<dbReference type="PANTHER" id="PTHR43135:SF3">
    <property type="entry name" value="ALPHA-D-RIBOSE 1-METHYLPHOSPHONATE 5-TRIPHOSPHATE DIPHOSPHATASE"/>
    <property type="match status" value="1"/>
</dbReference>
<reference evidence="3 4" key="1">
    <citation type="submission" date="2019-07" db="EMBL/GenBank/DDBJ databases">
        <title>Microlunatus dokdonensis sp. nov. isolated from the rhizospheric soil of the wild plant Elymus tsukushiensis.</title>
        <authorList>
            <person name="Ghim S.-Y."/>
            <person name="Hwang Y.-J."/>
            <person name="Son J.-S."/>
            <person name="Shin J.-H."/>
        </authorList>
    </citation>
    <scope>NUCLEOTIDE SEQUENCE [LARGE SCALE GENOMIC DNA]</scope>
    <source>
        <strain evidence="3 4">KUDC0627</strain>
    </source>
</reference>
<evidence type="ECO:0000313" key="3">
    <source>
        <dbReference type="EMBL" id="QDP96246.1"/>
    </source>
</evidence>
<dbReference type="EMBL" id="CP041692">
    <property type="protein sequence ID" value="QDP96246.1"/>
    <property type="molecule type" value="Genomic_DNA"/>
</dbReference>
<feature type="domain" description="Amidohydrolase 3" evidence="2">
    <location>
        <begin position="298"/>
        <end position="412"/>
    </location>
</feature>
<dbReference type="SUPFAM" id="SSF51556">
    <property type="entry name" value="Metallo-dependent hydrolases"/>
    <property type="match status" value="1"/>
</dbReference>
<dbReference type="InterPro" id="IPR011059">
    <property type="entry name" value="Metal-dep_hydrolase_composite"/>
</dbReference>
<dbReference type="InterPro" id="IPR051781">
    <property type="entry name" value="Metallo-dep_Hydrolase"/>
</dbReference>
<dbReference type="Proteomes" id="UP000319263">
    <property type="component" value="Chromosome"/>
</dbReference>
<dbReference type="CDD" id="cd01309">
    <property type="entry name" value="Met_dep_hydrolase_C"/>
    <property type="match status" value="1"/>
</dbReference>
<evidence type="ECO:0000313" key="4">
    <source>
        <dbReference type="Proteomes" id="UP000319263"/>
    </source>
</evidence>
<keyword evidence="3" id="KW-0378">Hydrolase</keyword>
<dbReference type="SUPFAM" id="SSF51338">
    <property type="entry name" value="Composite domain of metallo-dependent hydrolases"/>
    <property type="match status" value="1"/>
</dbReference>
<dbReference type="GO" id="GO:0016810">
    <property type="term" value="F:hydrolase activity, acting on carbon-nitrogen (but not peptide) bonds"/>
    <property type="evidence" value="ECO:0007669"/>
    <property type="project" value="InterPro"/>
</dbReference>
<dbReference type="InterPro" id="IPR032466">
    <property type="entry name" value="Metal_Hydrolase"/>
</dbReference>
<dbReference type="OrthoDB" id="9766983at2"/>
<dbReference type="InterPro" id="IPR013108">
    <property type="entry name" value="Amidohydro_3"/>
</dbReference>